<accession>A0ABS9E5Q4</accession>
<gene>
    <name evidence="10 12" type="primary">plsX</name>
    <name evidence="12" type="ORF">L1I42_06735</name>
</gene>
<evidence type="ECO:0000313" key="13">
    <source>
        <dbReference type="Proteomes" id="UP001201217"/>
    </source>
</evidence>
<dbReference type="Proteomes" id="UP001201217">
    <property type="component" value="Unassembled WGS sequence"/>
</dbReference>
<dbReference type="PANTHER" id="PTHR30100">
    <property type="entry name" value="FATTY ACID/PHOSPHOLIPID SYNTHESIS PROTEIN PLSX"/>
    <property type="match status" value="1"/>
</dbReference>
<keyword evidence="4 10" id="KW-0808">Transferase</keyword>
<comment type="catalytic activity">
    <reaction evidence="1 10">
        <text>a fatty acyl-[ACP] + phosphate = an acyl phosphate + holo-[ACP]</text>
        <dbReference type="Rhea" id="RHEA:42292"/>
        <dbReference type="Rhea" id="RHEA-COMP:9685"/>
        <dbReference type="Rhea" id="RHEA-COMP:14125"/>
        <dbReference type="ChEBI" id="CHEBI:43474"/>
        <dbReference type="ChEBI" id="CHEBI:59918"/>
        <dbReference type="ChEBI" id="CHEBI:64479"/>
        <dbReference type="ChEBI" id="CHEBI:138651"/>
        <dbReference type="EC" id="2.3.1.274"/>
    </reaction>
</comment>
<keyword evidence="13" id="KW-1185">Reference proteome</keyword>
<keyword evidence="2 10" id="KW-0963">Cytoplasm</keyword>
<feature type="region of interest" description="Disordered" evidence="11">
    <location>
        <begin position="343"/>
        <end position="366"/>
    </location>
</feature>
<evidence type="ECO:0000256" key="6">
    <source>
        <dbReference type="ARBA" id="ARBA00023209"/>
    </source>
</evidence>
<comment type="pathway">
    <text evidence="10">Lipid metabolism; phospholipid metabolism.</text>
</comment>
<keyword evidence="12" id="KW-0012">Acyltransferase</keyword>
<dbReference type="RefSeq" id="WP_236113718.1">
    <property type="nucleotide sequence ID" value="NZ_JAKGTI010000001.1"/>
</dbReference>
<comment type="subunit">
    <text evidence="9 10">Homodimer. Probably interacts with PlsY.</text>
</comment>
<evidence type="ECO:0000313" key="12">
    <source>
        <dbReference type="EMBL" id="MCF4098186.1"/>
    </source>
</evidence>
<dbReference type="PANTHER" id="PTHR30100:SF1">
    <property type="entry name" value="PHOSPHATE ACYLTRANSFERASE"/>
    <property type="match status" value="1"/>
</dbReference>
<evidence type="ECO:0000256" key="2">
    <source>
        <dbReference type="ARBA" id="ARBA00022490"/>
    </source>
</evidence>
<evidence type="ECO:0000256" key="3">
    <source>
        <dbReference type="ARBA" id="ARBA00022516"/>
    </source>
</evidence>
<dbReference type="PIRSF" id="PIRSF002465">
    <property type="entry name" value="Phsphlp_syn_PlsX"/>
    <property type="match status" value="1"/>
</dbReference>
<dbReference type="Gene3D" id="3.40.718.10">
    <property type="entry name" value="Isopropylmalate Dehydrogenase"/>
    <property type="match status" value="1"/>
</dbReference>
<comment type="caution">
    <text evidence="12">The sequence shown here is derived from an EMBL/GenBank/DDBJ whole genome shotgun (WGS) entry which is preliminary data.</text>
</comment>
<evidence type="ECO:0000256" key="9">
    <source>
        <dbReference type="ARBA" id="ARBA00046608"/>
    </source>
</evidence>
<feature type="compositionally biased region" description="Basic and acidic residues" evidence="11">
    <location>
        <begin position="353"/>
        <end position="366"/>
    </location>
</feature>
<comment type="function">
    <text evidence="10">Catalyzes the reversible formation of acyl-phosphate (acyl-PO(4)) from acyl-[acyl-carrier-protein] (acyl-ACP). This enzyme utilizes acyl-ACP as fatty acyl donor, but not acyl-CoA.</text>
</comment>
<dbReference type="InterPro" id="IPR003664">
    <property type="entry name" value="FA_synthesis"/>
</dbReference>
<dbReference type="NCBIfam" id="TIGR00182">
    <property type="entry name" value="plsX"/>
    <property type="match status" value="1"/>
</dbReference>
<evidence type="ECO:0000256" key="11">
    <source>
        <dbReference type="SAM" id="MobiDB-lite"/>
    </source>
</evidence>
<dbReference type="Pfam" id="PF02504">
    <property type="entry name" value="FA_synthesis"/>
    <property type="match status" value="1"/>
</dbReference>
<dbReference type="SUPFAM" id="SSF53659">
    <property type="entry name" value="Isocitrate/Isopropylmalate dehydrogenase-like"/>
    <property type="match status" value="1"/>
</dbReference>
<evidence type="ECO:0000256" key="8">
    <source>
        <dbReference type="ARBA" id="ARBA00024069"/>
    </source>
</evidence>
<evidence type="ECO:0000256" key="5">
    <source>
        <dbReference type="ARBA" id="ARBA00023098"/>
    </source>
</evidence>
<keyword evidence="6 10" id="KW-0594">Phospholipid biosynthesis</keyword>
<evidence type="ECO:0000256" key="10">
    <source>
        <dbReference type="HAMAP-Rule" id="MF_00019"/>
    </source>
</evidence>
<reference evidence="12 13" key="1">
    <citation type="submission" date="2022-01" db="EMBL/GenBank/DDBJ databases">
        <title>Maritalea mediterranea sp. nov., isolated from marine plastic residues from the Malva-rosa beach (Valencia, Spain).</title>
        <authorList>
            <person name="Vidal-Verdu A."/>
            <person name="Molina-Menor E."/>
            <person name="Pascual J."/>
            <person name="Pereto J."/>
            <person name="Porcar M."/>
        </authorList>
    </citation>
    <scope>NUCLEOTIDE SEQUENCE [LARGE SCALE GENOMIC DNA]</scope>
    <source>
        <strain evidence="12 13">P4.10X</strain>
    </source>
</reference>
<comment type="subcellular location">
    <subcellularLocation>
        <location evidence="10">Cytoplasm</location>
    </subcellularLocation>
    <text evidence="10">Associated with the membrane possibly through PlsY.</text>
</comment>
<dbReference type="EC" id="2.3.1.274" evidence="8 10"/>
<protein>
    <recommendedName>
        <fullName evidence="8 10">Phosphate acyltransferase</fullName>
        <ecNumber evidence="8 10">2.3.1.274</ecNumber>
    </recommendedName>
    <alternativeName>
        <fullName evidence="10">Acyl-ACP phosphotransacylase</fullName>
    </alternativeName>
    <alternativeName>
        <fullName evidence="10">Acyl-[acyl-carrier-protein]--phosphate acyltransferase</fullName>
    </alternativeName>
    <alternativeName>
        <fullName evidence="10">Phosphate-acyl-ACP acyltransferase</fullName>
    </alternativeName>
</protein>
<comment type="similarity">
    <text evidence="10">Belongs to the PlsX family.</text>
</comment>
<evidence type="ECO:0000256" key="1">
    <source>
        <dbReference type="ARBA" id="ARBA00001232"/>
    </source>
</evidence>
<dbReference type="EMBL" id="JAKGTI010000001">
    <property type="protein sequence ID" value="MCF4098186.1"/>
    <property type="molecule type" value="Genomic_DNA"/>
</dbReference>
<proteinExistence type="inferred from homology"/>
<keyword evidence="7 10" id="KW-1208">Phospholipid metabolism</keyword>
<keyword evidence="5 10" id="KW-0443">Lipid metabolism</keyword>
<sequence>MSESITISVDAMGGDNGPEIVVQGAALALIERPKTKFIFHGREDELKPLVAKYENLQAVSEIRHSNNVISMDDKPSQALRKGRGDSSMWNALQSVKDGEADAAISGGNTGALMAMATFCLRPMEGISRPALAALWPTLRSESVVLDVGATVGADEEQLIDFSILGAAMARALFDVDLPSIGLLNVGVEEVKGLEAVKDASKQLQAHSGRGFKYHGFVEGDDLGKGTVDVVVTEGFTGNIALKTAEGTARQVASYLRTALSQSWLSKLGALLASGAMRTLRSKMDPRTANGAVFLGVNGIVIKSHGGTDEIGFKSALGLTYEMAHNKLIKKIGEGLQEYAAHDEADKAQLAAEQSEKDKSNEEVGSA</sequence>
<dbReference type="HAMAP" id="MF_00019">
    <property type="entry name" value="PlsX"/>
    <property type="match status" value="1"/>
</dbReference>
<evidence type="ECO:0000256" key="7">
    <source>
        <dbReference type="ARBA" id="ARBA00023264"/>
    </source>
</evidence>
<name>A0ABS9E5Q4_9HYPH</name>
<organism evidence="12 13">
    <name type="scientific">Maritalea mediterranea</name>
    <dbReference type="NCBI Taxonomy" id="2909667"/>
    <lineage>
        <taxon>Bacteria</taxon>
        <taxon>Pseudomonadati</taxon>
        <taxon>Pseudomonadota</taxon>
        <taxon>Alphaproteobacteria</taxon>
        <taxon>Hyphomicrobiales</taxon>
        <taxon>Devosiaceae</taxon>
        <taxon>Maritalea</taxon>
    </lineage>
</organism>
<dbReference type="GO" id="GO:0043811">
    <property type="term" value="F:phosphate:acyl-[acyl carrier protein] acyltransferase activity"/>
    <property type="evidence" value="ECO:0007669"/>
    <property type="project" value="UniProtKB-EC"/>
</dbReference>
<evidence type="ECO:0000256" key="4">
    <source>
        <dbReference type="ARBA" id="ARBA00022679"/>
    </source>
</evidence>
<keyword evidence="3 10" id="KW-0444">Lipid biosynthesis</keyword>
<dbReference type="InterPro" id="IPR012281">
    <property type="entry name" value="Phospholipid_synth_PlsX-like"/>
</dbReference>